<dbReference type="RefSeq" id="WP_169096974.1">
    <property type="nucleotide sequence ID" value="NZ_JABBVZ010000009.1"/>
</dbReference>
<keyword evidence="3" id="KW-1185">Reference proteome</keyword>
<dbReference type="EMBL" id="JABBVZ010000009">
    <property type="protein sequence ID" value="NMP21530.1"/>
    <property type="molecule type" value="Genomic_DNA"/>
</dbReference>
<name>A0A7Y0Q1P4_9FIRM</name>
<keyword evidence="1" id="KW-1133">Transmembrane helix</keyword>
<keyword evidence="1" id="KW-0472">Membrane</keyword>
<evidence type="ECO:0000313" key="3">
    <source>
        <dbReference type="Proteomes" id="UP000533476"/>
    </source>
</evidence>
<evidence type="ECO:0008006" key="4">
    <source>
        <dbReference type="Google" id="ProtNLM"/>
    </source>
</evidence>
<organism evidence="2 3">
    <name type="scientific">Sulfobacillus harzensis</name>
    <dbReference type="NCBI Taxonomy" id="2729629"/>
    <lineage>
        <taxon>Bacteria</taxon>
        <taxon>Bacillati</taxon>
        <taxon>Bacillota</taxon>
        <taxon>Clostridia</taxon>
        <taxon>Eubacteriales</taxon>
        <taxon>Clostridiales Family XVII. Incertae Sedis</taxon>
        <taxon>Sulfobacillus</taxon>
    </lineage>
</organism>
<feature type="transmembrane region" description="Helical" evidence="1">
    <location>
        <begin position="12"/>
        <end position="34"/>
    </location>
</feature>
<dbReference type="AlphaFoldDB" id="A0A7Y0Q1P4"/>
<gene>
    <name evidence="2" type="ORF">HIJ39_04045</name>
</gene>
<evidence type="ECO:0000256" key="1">
    <source>
        <dbReference type="SAM" id="Phobius"/>
    </source>
</evidence>
<feature type="transmembrane region" description="Helical" evidence="1">
    <location>
        <begin position="67"/>
        <end position="89"/>
    </location>
</feature>
<proteinExistence type="predicted"/>
<evidence type="ECO:0000313" key="2">
    <source>
        <dbReference type="EMBL" id="NMP21530.1"/>
    </source>
</evidence>
<reference evidence="2 3" key="1">
    <citation type="submission" date="2020-04" db="EMBL/GenBank/DDBJ databases">
        <authorList>
            <person name="Zhang R."/>
            <person name="Schippers A."/>
        </authorList>
    </citation>
    <scope>NUCLEOTIDE SEQUENCE [LARGE SCALE GENOMIC DNA]</scope>
    <source>
        <strain evidence="2 3">DSM 109850</strain>
    </source>
</reference>
<dbReference type="Proteomes" id="UP000533476">
    <property type="component" value="Unassembled WGS sequence"/>
</dbReference>
<sequence length="151" mass="15744">MVDHRAAHGSLWVSTAAVWMMGALGVQFLFGMYVNLFVSIPMHATALLSPMGSMGGMMNMAGTSPLVMLHGLWGLGLAAGGFIVGMGALAARRAHLVAAAGVGWLAILVAGWAGLQFLMAGQHDAMSYTMAVGWLVAMLAYLVIAREQPAL</sequence>
<protein>
    <recommendedName>
        <fullName evidence="4">DUF998 domain-containing protein</fullName>
    </recommendedName>
</protein>
<keyword evidence="1" id="KW-0812">Transmembrane</keyword>
<comment type="caution">
    <text evidence="2">The sequence shown here is derived from an EMBL/GenBank/DDBJ whole genome shotgun (WGS) entry which is preliminary data.</text>
</comment>
<accession>A0A7Y0Q1P4</accession>
<feature type="transmembrane region" description="Helical" evidence="1">
    <location>
        <begin position="125"/>
        <end position="144"/>
    </location>
</feature>
<feature type="transmembrane region" description="Helical" evidence="1">
    <location>
        <begin position="96"/>
        <end position="119"/>
    </location>
</feature>